<dbReference type="FunFam" id="3.40.50.300:FF:000042">
    <property type="entry name" value="Maltose/maltodextrin ABC transporter, ATP-binding protein"/>
    <property type="match status" value="1"/>
</dbReference>
<dbReference type="PANTHER" id="PTHR42781:SF4">
    <property type="entry name" value="SPERMIDINE_PUTRESCINE IMPORT ATP-BINDING PROTEIN POTA"/>
    <property type="match status" value="1"/>
</dbReference>
<feature type="domain" description="ABC transporter" evidence="17">
    <location>
        <begin position="5"/>
        <end position="237"/>
    </location>
</feature>
<dbReference type="EC" id="7.5.2.13" evidence="16"/>
<evidence type="ECO:0000256" key="5">
    <source>
        <dbReference type="ARBA" id="ARBA00022840"/>
    </source>
</evidence>
<keyword evidence="3" id="KW-0500">Molybdenum</keyword>
<evidence type="ECO:0000256" key="7">
    <source>
        <dbReference type="ARBA" id="ARBA00038781"/>
    </source>
</evidence>
<dbReference type="EMBL" id="JBHSFA010000001">
    <property type="protein sequence ID" value="MFC4540344.1"/>
    <property type="molecule type" value="Genomic_DNA"/>
</dbReference>
<keyword evidence="5 18" id="KW-0067">ATP-binding</keyword>
<dbReference type="InterPro" id="IPR027417">
    <property type="entry name" value="P-loop_NTPase"/>
</dbReference>
<comment type="subunit">
    <text evidence="15">The complex is composed of two ATP-binding proteins (XacJ and XacK), two transmembrane proteins (XacH and XacI) and a solute-binding protein (XacG).</text>
</comment>
<dbReference type="GO" id="GO:0005886">
    <property type="term" value="C:plasma membrane"/>
    <property type="evidence" value="ECO:0007669"/>
    <property type="project" value="UniProtKB-SubCell"/>
</dbReference>
<dbReference type="SUPFAM" id="SSF52540">
    <property type="entry name" value="P-loop containing nucleoside triphosphate hydrolases"/>
    <property type="match status" value="1"/>
</dbReference>
<evidence type="ECO:0000256" key="16">
    <source>
        <dbReference type="ARBA" id="ARBA00066315"/>
    </source>
</evidence>
<dbReference type="PROSITE" id="PS00211">
    <property type="entry name" value="ABC_TRANSPORTER_1"/>
    <property type="match status" value="1"/>
</dbReference>
<comment type="subunit">
    <text evidence="7">The complex is composed of two ATP-binding proteins (WtpC), two transmembrane proteins (WtpB) and a solute-binding protein (WtpA).</text>
</comment>
<dbReference type="Pfam" id="PF00005">
    <property type="entry name" value="ABC_tran"/>
    <property type="match status" value="1"/>
</dbReference>
<evidence type="ECO:0000313" key="18">
    <source>
        <dbReference type="EMBL" id="MFC4540344.1"/>
    </source>
</evidence>
<dbReference type="EC" id="7.3.2.6" evidence="8"/>
<evidence type="ECO:0000256" key="4">
    <source>
        <dbReference type="ARBA" id="ARBA00022741"/>
    </source>
</evidence>
<comment type="catalytic activity">
    <reaction evidence="11">
        <text>D-xylose(out) + ATP + H2O = D-xylose(in) + ADP + phosphate + H(+)</text>
        <dbReference type="Rhea" id="RHEA:29899"/>
        <dbReference type="ChEBI" id="CHEBI:15377"/>
        <dbReference type="ChEBI" id="CHEBI:15378"/>
        <dbReference type="ChEBI" id="CHEBI:30616"/>
        <dbReference type="ChEBI" id="CHEBI:43474"/>
        <dbReference type="ChEBI" id="CHEBI:53455"/>
        <dbReference type="ChEBI" id="CHEBI:456216"/>
        <dbReference type="EC" id="7.5.2.13"/>
    </reaction>
    <physiologicalReaction direction="left-to-right" evidence="11">
        <dbReference type="Rhea" id="RHEA:29900"/>
    </physiologicalReaction>
</comment>
<comment type="caution">
    <text evidence="18">The sequence shown here is derived from an EMBL/GenBank/DDBJ whole genome shotgun (WGS) entry which is preliminary data.</text>
</comment>
<dbReference type="GO" id="GO:1901238">
    <property type="term" value="F:ABC-type tungstate transporter activity"/>
    <property type="evidence" value="ECO:0007669"/>
    <property type="project" value="UniProtKB-EC"/>
</dbReference>
<protein>
    <recommendedName>
        <fullName evidence="9">Molybdate/tungstate import ATP-binding protein WtpC</fullName>
        <ecNumber evidence="8">7.3.2.6</ecNumber>
        <ecNumber evidence="16">7.5.2.13</ecNumber>
    </recommendedName>
</protein>
<evidence type="ECO:0000259" key="17">
    <source>
        <dbReference type="PROSITE" id="PS50893"/>
    </source>
</evidence>
<dbReference type="InterPro" id="IPR050093">
    <property type="entry name" value="ABC_SmlMolc_Importer"/>
</dbReference>
<evidence type="ECO:0000256" key="8">
    <source>
        <dbReference type="ARBA" id="ARBA00039025"/>
    </source>
</evidence>
<comment type="catalytic activity">
    <reaction evidence="12">
        <text>L-arabinose(out) + ATP + H2O = L-arabinose(in) + ADP + phosphate + H(+)</text>
        <dbReference type="Rhea" id="RHEA:30007"/>
        <dbReference type="ChEBI" id="CHEBI:15377"/>
        <dbReference type="ChEBI" id="CHEBI:15378"/>
        <dbReference type="ChEBI" id="CHEBI:17535"/>
        <dbReference type="ChEBI" id="CHEBI:30616"/>
        <dbReference type="ChEBI" id="CHEBI:43474"/>
        <dbReference type="ChEBI" id="CHEBI:456216"/>
        <dbReference type="EC" id="7.5.2.13"/>
    </reaction>
    <physiologicalReaction direction="left-to-right" evidence="12">
        <dbReference type="Rhea" id="RHEA:30008"/>
    </physiologicalReaction>
</comment>
<proteinExistence type="inferred from homology"/>
<evidence type="ECO:0000256" key="12">
    <source>
        <dbReference type="ARBA" id="ARBA00051890"/>
    </source>
</evidence>
<dbReference type="Gene3D" id="2.40.50.140">
    <property type="entry name" value="Nucleic acid-binding proteins"/>
    <property type="match status" value="1"/>
</dbReference>
<dbReference type="InterPro" id="IPR017871">
    <property type="entry name" value="ABC_transporter-like_CS"/>
</dbReference>
<evidence type="ECO:0000256" key="9">
    <source>
        <dbReference type="ARBA" id="ARBA00041133"/>
    </source>
</evidence>
<name>A0ABD5PJV9_9EURY</name>
<evidence type="ECO:0000256" key="6">
    <source>
        <dbReference type="ARBA" id="ARBA00038307"/>
    </source>
</evidence>
<dbReference type="RefSeq" id="WP_250142390.1">
    <property type="nucleotide sequence ID" value="NZ_JALIQP010000007.1"/>
</dbReference>
<dbReference type="InterPro" id="IPR003593">
    <property type="entry name" value="AAA+_ATPase"/>
</dbReference>
<dbReference type="Gene3D" id="3.40.50.300">
    <property type="entry name" value="P-loop containing nucleotide triphosphate hydrolases"/>
    <property type="match status" value="1"/>
</dbReference>
<comment type="similarity">
    <text evidence="6">Belongs to the ABC transporter superfamily. Sulfate/tungstate importer (TC 3.A.1.6) family.</text>
</comment>
<evidence type="ECO:0000313" key="19">
    <source>
        <dbReference type="Proteomes" id="UP001595898"/>
    </source>
</evidence>
<dbReference type="InterPro" id="IPR003439">
    <property type="entry name" value="ABC_transporter-like_ATP-bd"/>
</dbReference>
<evidence type="ECO:0000256" key="2">
    <source>
        <dbReference type="ARBA" id="ARBA00022448"/>
    </source>
</evidence>
<gene>
    <name evidence="18" type="ORF">ACFO5R_00115</name>
</gene>
<accession>A0ABD5PJV9</accession>
<dbReference type="SUPFAM" id="SSF50331">
    <property type="entry name" value="MOP-like"/>
    <property type="match status" value="1"/>
</dbReference>
<dbReference type="GO" id="GO:0005524">
    <property type="term" value="F:ATP binding"/>
    <property type="evidence" value="ECO:0007669"/>
    <property type="project" value="UniProtKB-KW"/>
</dbReference>
<dbReference type="Gene3D" id="2.40.50.100">
    <property type="match status" value="1"/>
</dbReference>
<dbReference type="SMART" id="SM00382">
    <property type="entry name" value="AAA"/>
    <property type="match status" value="1"/>
</dbReference>
<keyword evidence="2" id="KW-0813">Transport</keyword>
<organism evidence="18 19">
    <name type="scientific">Halosolutus amylolyticus</name>
    <dbReference type="NCBI Taxonomy" id="2932267"/>
    <lineage>
        <taxon>Archaea</taxon>
        <taxon>Methanobacteriati</taxon>
        <taxon>Methanobacteriota</taxon>
        <taxon>Stenosarchaea group</taxon>
        <taxon>Halobacteria</taxon>
        <taxon>Halobacteriales</taxon>
        <taxon>Natrialbaceae</taxon>
        <taxon>Halosolutus</taxon>
    </lineage>
</organism>
<comment type="function">
    <text evidence="13">Part of the ABC transporter complex XacGHIJK involved in the uptake of xylose and arabinose. Responsible for energy coupling to the transport system.</text>
</comment>
<dbReference type="Proteomes" id="UP001595898">
    <property type="component" value="Unassembled WGS sequence"/>
</dbReference>
<evidence type="ECO:0000256" key="11">
    <source>
        <dbReference type="ARBA" id="ARBA00050355"/>
    </source>
</evidence>
<dbReference type="InterPro" id="IPR008995">
    <property type="entry name" value="Mo/tungstate-bd_C_term_dom"/>
</dbReference>
<dbReference type="InterPro" id="IPR012340">
    <property type="entry name" value="NA-bd_OB-fold"/>
</dbReference>
<evidence type="ECO:0000256" key="10">
    <source>
        <dbReference type="ARBA" id="ARBA00047936"/>
    </source>
</evidence>
<evidence type="ECO:0000256" key="15">
    <source>
        <dbReference type="ARBA" id="ARBA00065962"/>
    </source>
</evidence>
<sequence length="371" mass="40996">MSHHIEINNLTKRYGSLIAIDDISFSVEKGSFASIVGPSGSGKTTALRMIAGFEDPTNGGIEINGRDITDDPPFERDVNMVFQNLALFPHLTVAENIKYGLKYGGESYLTEEIDRKVETMLEMVNLPGYGDRDISELSGGEQQRIALARAVVKEPEILLFDEPLASLDRKLRQEMKVELQRIQSETGITFLYVTHDQEVALSVSDQMIVMKDGEIAQRGEPKEIYDQPTSAFVADFIGDANIVTGSIGEIGEDYVTVDIEGETLQIPVEDTISRELIATRSVGSEFEVGFRPHDATLSSKKLPERLSFGGTVTGKTYAGEKYQYLVDIENNTITISDTSGEYNIGDSIYVGCDHSAIHTFETTKQKREVEA</sequence>
<comment type="subcellular location">
    <subcellularLocation>
        <location evidence="1">Cell membrane</location>
        <topology evidence="1">Peripheral membrane protein</topology>
    </subcellularLocation>
</comment>
<evidence type="ECO:0000256" key="13">
    <source>
        <dbReference type="ARBA" id="ARBA00053454"/>
    </source>
</evidence>
<keyword evidence="19" id="KW-1185">Reference proteome</keyword>
<dbReference type="AlphaFoldDB" id="A0ABD5PJV9"/>
<evidence type="ECO:0000256" key="14">
    <source>
        <dbReference type="ARBA" id="ARBA00061029"/>
    </source>
</evidence>
<comment type="catalytic activity">
    <reaction evidence="10">
        <text>tungstate(in) + ATP + H2O = tungstate(out) + ADP + phosphate + H(+)</text>
        <dbReference type="Rhea" id="RHEA:35027"/>
        <dbReference type="ChEBI" id="CHEBI:15377"/>
        <dbReference type="ChEBI" id="CHEBI:15378"/>
        <dbReference type="ChEBI" id="CHEBI:30616"/>
        <dbReference type="ChEBI" id="CHEBI:43474"/>
        <dbReference type="ChEBI" id="CHEBI:46502"/>
        <dbReference type="ChEBI" id="CHEBI:456216"/>
        <dbReference type="EC" id="7.3.2.6"/>
    </reaction>
</comment>
<evidence type="ECO:0000256" key="1">
    <source>
        <dbReference type="ARBA" id="ARBA00004202"/>
    </source>
</evidence>
<dbReference type="PANTHER" id="PTHR42781">
    <property type="entry name" value="SPERMIDINE/PUTRESCINE IMPORT ATP-BINDING PROTEIN POTA"/>
    <property type="match status" value="1"/>
</dbReference>
<comment type="similarity">
    <text evidence="14">Belongs to the ABC transporter superfamily. Carbohydrate uptake transporter-1 (CUT1) (TC 3.A.1.1) family.</text>
</comment>
<dbReference type="GO" id="GO:1902495">
    <property type="term" value="C:transmembrane transporter complex"/>
    <property type="evidence" value="ECO:0007669"/>
    <property type="project" value="UniProtKB-ARBA"/>
</dbReference>
<dbReference type="PROSITE" id="PS50893">
    <property type="entry name" value="ABC_TRANSPORTER_2"/>
    <property type="match status" value="1"/>
</dbReference>
<evidence type="ECO:0000256" key="3">
    <source>
        <dbReference type="ARBA" id="ARBA00022505"/>
    </source>
</evidence>
<keyword evidence="4" id="KW-0547">Nucleotide-binding</keyword>
<reference evidence="18 19" key="1">
    <citation type="journal article" date="2019" name="Int. J. Syst. Evol. Microbiol.">
        <title>The Global Catalogue of Microorganisms (GCM) 10K type strain sequencing project: providing services to taxonomists for standard genome sequencing and annotation.</title>
        <authorList>
            <consortium name="The Broad Institute Genomics Platform"/>
            <consortium name="The Broad Institute Genome Sequencing Center for Infectious Disease"/>
            <person name="Wu L."/>
            <person name="Ma J."/>
        </authorList>
    </citation>
    <scope>NUCLEOTIDE SEQUENCE [LARGE SCALE GENOMIC DNA]</scope>
    <source>
        <strain evidence="18 19">WLHS5</strain>
    </source>
</reference>